<dbReference type="EMBL" id="JBDJPC010000001">
    <property type="protein sequence ID" value="KAL1516176.1"/>
    <property type="molecule type" value="Genomic_DNA"/>
</dbReference>
<name>A0ABD1FDD8_HYPHA</name>
<evidence type="ECO:0000256" key="1">
    <source>
        <dbReference type="SAM" id="MobiDB-lite"/>
    </source>
</evidence>
<feature type="region of interest" description="Disordered" evidence="1">
    <location>
        <begin position="1"/>
        <end position="40"/>
    </location>
</feature>
<feature type="compositionally biased region" description="Polar residues" evidence="1">
    <location>
        <begin position="8"/>
        <end position="40"/>
    </location>
</feature>
<evidence type="ECO:0000313" key="3">
    <source>
        <dbReference type="Proteomes" id="UP001566132"/>
    </source>
</evidence>
<gene>
    <name evidence="2" type="ORF">ABEB36_000095</name>
</gene>
<protein>
    <submittedName>
        <fullName evidence="2">Uncharacterized protein</fullName>
    </submittedName>
</protein>
<dbReference type="AlphaFoldDB" id="A0ABD1FDD8"/>
<dbReference type="Proteomes" id="UP001566132">
    <property type="component" value="Unassembled WGS sequence"/>
</dbReference>
<evidence type="ECO:0000313" key="2">
    <source>
        <dbReference type="EMBL" id="KAL1516176.1"/>
    </source>
</evidence>
<comment type="caution">
    <text evidence="2">The sequence shown here is derived from an EMBL/GenBank/DDBJ whole genome shotgun (WGS) entry which is preliminary data.</text>
</comment>
<accession>A0ABD1FDD8</accession>
<reference evidence="2 3" key="1">
    <citation type="submission" date="2024-05" db="EMBL/GenBank/DDBJ databases">
        <title>Genetic variation in Jamaican populations of the coffee berry borer (Hypothenemus hampei).</title>
        <authorList>
            <person name="Errbii M."/>
            <person name="Myrie A."/>
        </authorList>
    </citation>
    <scope>NUCLEOTIDE SEQUENCE [LARGE SCALE GENOMIC DNA]</scope>
    <source>
        <strain evidence="2">JA-Hopewell-2020-01-JO</strain>
        <tissue evidence="2">Whole body</tissue>
    </source>
</reference>
<organism evidence="2 3">
    <name type="scientific">Hypothenemus hampei</name>
    <name type="common">Coffee berry borer</name>
    <dbReference type="NCBI Taxonomy" id="57062"/>
    <lineage>
        <taxon>Eukaryota</taxon>
        <taxon>Metazoa</taxon>
        <taxon>Ecdysozoa</taxon>
        <taxon>Arthropoda</taxon>
        <taxon>Hexapoda</taxon>
        <taxon>Insecta</taxon>
        <taxon>Pterygota</taxon>
        <taxon>Neoptera</taxon>
        <taxon>Endopterygota</taxon>
        <taxon>Coleoptera</taxon>
        <taxon>Polyphaga</taxon>
        <taxon>Cucujiformia</taxon>
        <taxon>Curculionidae</taxon>
        <taxon>Scolytinae</taxon>
        <taxon>Hypothenemus</taxon>
    </lineage>
</organism>
<sequence length="268" mass="30897">MALVSEQLDVTSSLNDDETMSSPSSSFNEEQHSNSNLNSPNIRILNNVIIKPRADKNECLPMTHNTSETEQTASSFDTPVTWTITKFESSGSEYLPSDKDYESDDSEIVFNSKLKKLNVRKSIEEPCKTEEKCNKEIPLNTTLNVDAEKNYNLNKRQSVPSTSCDKNKERNLGRSFTSNIEIERKYSELLNPNQQYFKKPSAKERPTICPLCFNDVITHFPRHLLRHHKDNPEVQAIFKAKPKSKERSSMINALRKRGYFYLNMEKMF</sequence>
<keyword evidence="3" id="KW-1185">Reference proteome</keyword>
<proteinExistence type="predicted"/>